<dbReference type="AlphaFoldDB" id="A0A819WZW9"/>
<name>A0A819WZW9_9BILA</name>
<dbReference type="Proteomes" id="UP000663844">
    <property type="component" value="Unassembled WGS sequence"/>
</dbReference>
<comment type="caution">
    <text evidence="2">The sequence shown here is derived from an EMBL/GenBank/DDBJ whole genome shotgun (WGS) entry which is preliminary data.</text>
</comment>
<dbReference type="Proteomes" id="UP000663845">
    <property type="component" value="Unassembled WGS sequence"/>
</dbReference>
<protein>
    <submittedName>
        <fullName evidence="2">Uncharacterized protein</fullName>
    </submittedName>
</protein>
<accession>A0A819WZW9</accession>
<dbReference type="EMBL" id="CAJNOG010000187">
    <property type="protein sequence ID" value="CAF1055243.1"/>
    <property type="molecule type" value="Genomic_DNA"/>
</dbReference>
<evidence type="ECO:0000313" key="3">
    <source>
        <dbReference type="Proteomes" id="UP000663844"/>
    </source>
</evidence>
<gene>
    <name evidence="1" type="ORF">JYZ213_LOCUS18909</name>
    <name evidence="2" type="ORF">OXD698_LOCUS36970</name>
</gene>
<evidence type="ECO:0000313" key="2">
    <source>
        <dbReference type="EMBL" id="CAF4130158.1"/>
    </source>
</evidence>
<evidence type="ECO:0000313" key="1">
    <source>
        <dbReference type="EMBL" id="CAF1055243.1"/>
    </source>
</evidence>
<reference evidence="2" key="1">
    <citation type="submission" date="2021-02" db="EMBL/GenBank/DDBJ databases">
        <authorList>
            <person name="Nowell W R."/>
        </authorList>
    </citation>
    <scope>NUCLEOTIDE SEQUENCE</scope>
</reference>
<proteinExistence type="predicted"/>
<organism evidence="2 3">
    <name type="scientific">Adineta steineri</name>
    <dbReference type="NCBI Taxonomy" id="433720"/>
    <lineage>
        <taxon>Eukaryota</taxon>
        <taxon>Metazoa</taxon>
        <taxon>Spiralia</taxon>
        <taxon>Gnathifera</taxon>
        <taxon>Rotifera</taxon>
        <taxon>Eurotatoria</taxon>
        <taxon>Bdelloidea</taxon>
        <taxon>Adinetida</taxon>
        <taxon>Adinetidae</taxon>
        <taxon>Adineta</taxon>
    </lineage>
</organism>
<dbReference type="EMBL" id="CAJOAZ010006308">
    <property type="protein sequence ID" value="CAF4130158.1"/>
    <property type="molecule type" value="Genomic_DNA"/>
</dbReference>
<sequence length="178" mass="20785">MQTIDNIQFDDNLYIPASYWTVLLCQQNGVSVAVPLPNSNLMSFIRVFDDTALCQNYVETNLRKLITLFGWDENMQQWLANATSIPDNLQEIKIFCNSSDRLFVNAWARRHLHRFNNTTFEIINCDKLNYGLLLFGVDYLKKLDSDYPPNSPLQMQLRLNYKRICRALANYFLQEADA</sequence>